<protein>
    <recommendedName>
        <fullName evidence="4">Coenzyme gamma-F420-2:alpha-L-glutamate ligase</fullName>
        <ecNumber evidence="4">6.3.2.32</ecNumber>
    </recommendedName>
</protein>
<dbReference type="GO" id="GO:0046872">
    <property type="term" value="F:metal ion binding"/>
    <property type="evidence" value="ECO:0007669"/>
    <property type="project" value="UniProtKB-KW"/>
</dbReference>
<dbReference type="GO" id="GO:0043774">
    <property type="term" value="F:coenzyme F420-2 alpha-glutamyl ligase activity"/>
    <property type="evidence" value="ECO:0007669"/>
    <property type="project" value="UniProtKB-UniRule"/>
</dbReference>
<dbReference type="EMBL" id="BFAX01000003">
    <property type="protein sequence ID" value="GBF36297.1"/>
    <property type="molecule type" value="Genomic_DNA"/>
</dbReference>
<dbReference type="PROSITE" id="PS50975">
    <property type="entry name" value="ATP_GRASP"/>
    <property type="match status" value="1"/>
</dbReference>
<dbReference type="Gene3D" id="3.40.50.20">
    <property type="match status" value="1"/>
</dbReference>
<dbReference type="EC" id="6.3.2.32" evidence="4"/>
<organism evidence="7 8">
    <name type="scientific">Methanofervidicoccus abyssi</name>
    <dbReference type="NCBI Taxonomy" id="2082189"/>
    <lineage>
        <taxon>Archaea</taxon>
        <taxon>Methanobacteriati</taxon>
        <taxon>Methanobacteriota</taxon>
        <taxon>Methanomada group</taxon>
        <taxon>Methanococci</taxon>
        <taxon>Methanococcales</taxon>
        <taxon>Methanofervidicoccus</taxon>
    </lineage>
</organism>
<feature type="domain" description="ATP-grasp" evidence="6">
    <location>
        <begin position="98"/>
        <end position="284"/>
    </location>
</feature>
<evidence type="ECO:0000256" key="1">
    <source>
        <dbReference type="ARBA" id="ARBA00022723"/>
    </source>
</evidence>
<dbReference type="NCBIfam" id="TIGR00768">
    <property type="entry name" value="rimK_fam"/>
    <property type="match status" value="1"/>
</dbReference>
<evidence type="ECO:0000313" key="8">
    <source>
        <dbReference type="Proteomes" id="UP000290527"/>
    </source>
</evidence>
<dbReference type="PANTHER" id="PTHR21621:SF2">
    <property type="entry name" value="COENZYME GAMMA-F420-2:ALPHA-L-GLUTAMATE LIGASE"/>
    <property type="match status" value="1"/>
</dbReference>
<dbReference type="GO" id="GO:0005524">
    <property type="term" value="F:ATP binding"/>
    <property type="evidence" value="ECO:0007669"/>
    <property type="project" value="UniProtKB-UniRule"/>
</dbReference>
<dbReference type="NCBIfam" id="TIGR04443">
    <property type="entry name" value="F420_CofF"/>
    <property type="match status" value="1"/>
</dbReference>
<dbReference type="InterPro" id="IPR004666">
    <property type="entry name" value="Rp_bS6_RimK/Lys_biosynth_LsyX"/>
</dbReference>
<dbReference type="AlphaFoldDB" id="A0A401HPU6"/>
<dbReference type="RefSeq" id="WP_131007088.1">
    <property type="nucleotide sequence ID" value="NZ_BFAX01000003.1"/>
</dbReference>
<dbReference type="InterPro" id="IPR013651">
    <property type="entry name" value="ATP-grasp_RimK-type"/>
</dbReference>
<evidence type="ECO:0000313" key="7">
    <source>
        <dbReference type="EMBL" id="GBF36297.1"/>
    </source>
</evidence>
<evidence type="ECO:0000256" key="5">
    <source>
        <dbReference type="PROSITE-ProRule" id="PRU00409"/>
    </source>
</evidence>
<name>A0A401HPU6_9EURY</name>
<dbReference type="OrthoDB" id="33241at2157"/>
<evidence type="ECO:0000256" key="3">
    <source>
        <dbReference type="ARBA" id="ARBA00022840"/>
    </source>
</evidence>
<dbReference type="PANTHER" id="PTHR21621">
    <property type="entry name" value="RIBOSOMAL PROTEIN S6 MODIFICATION PROTEIN"/>
    <property type="match status" value="1"/>
</dbReference>
<evidence type="ECO:0000256" key="4">
    <source>
        <dbReference type="NCBIfam" id="TIGR04443"/>
    </source>
</evidence>
<dbReference type="Gene3D" id="3.30.1490.20">
    <property type="entry name" value="ATP-grasp fold, A domain"/>
    <property type="match status" value="1"/>
</dbReference>
<keyword evidence="7" id="KW-0436">Ligase</keyword>
<gene>
    <name evidence="7" type="ORF">MHHB_P0527</name>
</gene>
<keyword evidence="1" id="KW-0479">Metal-binding</keyword>
<sequence length="285" mass="32165">MITIISPEGSSTTYALKRAIENLGGRCEVLLLADDKLIVDRNFYIECDVIHSRCSIGNYLGRLTMYSWQVLNALECEGYIFINSLKALYNSSDKFKTIKILSKNKINTPKTALIRDYEDAKRFMEEENLDYPVVLKNSFSKCGVTVKKITSDEELKRYTKNAIWEGMIVQEYIDFRVGDLYRDVRILVVGDEVIGGYSRVSKNFITNLHMGGSIKPVKITEELEDLALRCAQAIGGDIVGIDILPSKEGYYVIETNAAPGIKGFQYLGIDADYRIAEFLIKSSKV</sequence>
<dbReference type="InterPro" id="IPR031039">
    <property type="entry name" value="F420_CofF"/>
</dbReference>
<evidence type="ECO:0000256" key="2">
    <source>
        <dbReference type="ARBA" id="ARBA00022741"/>
    </source>
</evidence>
<dbReference type="GO" id="GO:0005737">
    <property type="term" value="C:cytoplasm"/>
    <property type="evidence" value="ECO:0007669"/>
    <property type="project" value="TreeGrafter"/>
</dbReference>
<comment type="caution">
    <text evidence="7">The sequence shown here is derived from an EMBL/GenBank/DDBJ whole genome shotgun (WGS) entry which is preliminary data.</text>
</comment>
<keyword evidence="3 5" id="KW-0067">ATP-binding</keyword>
<dbReference type="Pfam" id="PF08443">
    <property type="entry name" value="RimK"/>
    <property type="match status" value="1"/>
</dbReference>
<evidence type="ECO:0000259" key="6">
    <source>
        <dbReference type="PROSITE" id="PS50975"/>
    </source>
</evidence>
<dbReference type="Gene3D" id="3.30.470.20">
    <property type="entry name" value="ATP-grasp fold, B domain"/>
    <property type="match status" value="1"/>
</dbReference>
<dbReference type="InterPro" id="IPR013815">
    <property type="entry name" value="ATP_grasp_subdomain_1"/>
</dbReference>
<dbReference type="Proteomes" id="UP000290527">
    <property type="component" value="Unassembled WGS sequence"/>
</dbReference>
<keyword evidence="8" id="KW-1185">Reference proteome</keyword>
<proteinExistence type="predicted"/>
<keyword evidence="2 5" id="KW-0547">Nucleotide-binding</keyword>
<accession>A0A401HPU6</accession>
<dbReference type="SUPFAM" id="SSF56059">
    <property type="entry name" value="Glutathione synthetase ATP-binding domain-like"/>
    <property type="match status" value="1"/>
</dbReference>
<dbReference type="InterPro" id="IPR011761">
    <property type="entry name" value="ATP-grasp"/>
</dbReference>
<reference evidence="7 8" key="1">
    <citation type="journal article" date="2019" name="Int. J. Syst. Evol. Microbiol.">
        <title>Methanofervidicoccus abyssi gen. nov., sp. nov., a hydrogenotrophic methanogen, isolated from a hydrothermal vent chimney in the Mid-Cayman Spreading Center, the Caribbean Sea.</title>
        <authorList>
            <person name="Sakai S."/>
            <person name="Takaki Y."/>
            <person name="Miyazaki M."/>
            <person name="Ogawara M."/>
            <person name="Yanagawa K."/>
            <person name="Miyazaki J."/>
            <person name="Takai K."/>
        </authorList>
    </citation>
    <scope>NUCLEOTIDE SEQUENCE [LARGE SCALE GENOMIC DNA]</scope>
    <source>
        <strain evidence="7 8">HHB</strain>
    </source>
</reference>